<protein>
    <submittedName>
        <fullName evidence="1">Autophagy- protein 2</fullName>
    </submittedName>
</protein>
<accession>A0ACC1IXF6</accession>
<name>A0ACC1IXF6_9FUNG</name>
<feature type="non-terminal residue" evidence="1">
    <location>
        <position position="1"/>
    </location>
</feature>
<gene>
    <name evidence="1" type="primary">ATG2</name>
    <name evidence="1" type="ORF">FBU59_007321</name>
</gene>
<keyword evidence="2" id="KW-1185">Reference proteome</keyword>
<dbReference type="EMBL" id="JANBPW010006955">
    <property type="protein sequence ID" value="KAJ1926358.1"/>
    <property type="molecule type" value="Genomic_DNA"/>
</dbReference>
<reference evidence="1" key="1">
    <citation type="submission" date="2022-07" db="EMBL/GenBank/DDBJ databases">
        <title>Phylogenomic reconstructions and comparative analyses of Kickxellomycotina fungi.</title>
        <authorList>
            <person name="Reynolds N.K."/>
            <person name="Stajich J.E."/>
            <person name="Barry K."/>
            <person name="Grigoriev I.V."/>
            <person name="Crous P."/>
            <person name="Smith M.E."/>
        </authorList>
    </citation>
    <scope>NUCLEOTIDE SEQUENCE</scope>
    <source>
        <strain evidence="1">NRRL 5244</strain>
    </source>
</reference>
<organism evidence="1 2">
    <name type="scientific">Linderina macrospora</name>
    <dbReference type="NCBI Taxonomy" id="4868"/>
    <lineage>
        <taxon>Eukaryota</taxon>
        <taxon>Fungi</taxon>
        <taxon>Fungi incertae sedis</taxon>
        <taxon>Zoopagomycota</taxon>
        <taxon>Kickxellomycotina</taxon>
        <taxon>Kickxellomycetes</taxon>
        <taxon>Kickxellales</taxon>
        <taxon>Kickxellaceae</taxon>
        <taxon>Linderina</taxon>
    </lineage>
</organism>
<comment type="caution">
    <text evidence="1">The sequence shown here is derived from an EMBL/GenBank/DDBJ whole genome shotgun (WGS) entry which is preliminary data.</text>
</comment>
<evidence type="ECO:0000313" key="2">
    <source>
        <dbReference type="Proteomes" id="UP001150603"/>
    </source>
</evidence>
<evidence type="ECO:0000313" key="1">
    <source>
        <dbReference type="EMBL" id="KAJ1926358.1"/>
    </source>
</evidence>
<proteinExistence type="predicted"/>
<dbReference type="Proteomes" id="UP001150603">
    <property type="component" value="Unassembled WGS sequence"/>
</dbReference>
<sequence>IPGVVSGVTPIRSLVNLGSGVADLVILPLEQYRKDGRLVQGIKRGAKSFARTTALEAIQLGAKVAVNTQTLLEQAGDILNVDVGGELEEIEVDLNDWPDYVSEQSSSTTTAARRGSFGASKYARQPENISDGVKQAYASLRSNVGDAVQTILAIPVVVQEDEEDESRSAVHGSVRAVVRAVPVAVLKPMIGATEAVSKTLLGLRNTMEPARRGQLEDKYKNRGLNAKKSYPL</sequence>